<dbReference type="Proteomes" id="UP001160625">
    <property type="component" value="Unassembled WGS sequence"/>
</dbReference>
<dbReference type="SMART" id="SM00342">
    <property type="entry name" value="HTH_ARAC"/>
    <property type="match status" value="1"/>
</dbReference>
<name>A0ABT6N5H0_9SPHN</name>
<evidence type="ECO:0000256" key="1">
    <source>
        <dbReference type="ARBA" id="ARBA00023015"/>
    </source>
</evidence>
<dbReference type="CDD" id="cd06124">
    <property type="entry name" value="cupin_NimR-like_N"/>
    <property type="match status" value="1"/>
</dbReference>
<evidence type="ECO:0000313" key="5">
    <source>
        <dbReference type="EMBL" id="MDH7640363.1"/>
    </source>
</evidence>
<sequence>MKRSADLPLTIGPVVGVTDHYPAGHVDAFGSRDRALVVYVLTGVISVVTEVASYVLPPHRAIWLPAEAMHEISCRGPVTFNLVQIDPDMPGQLSEARVFDVSLLVRALIQEVLGFGDGYEADGREGQIVRLLLDEVARAPAIPLSAPIPHDRRLKRVCDIIIADPADQRDLDALAREAGMGRRTFTRAFRAETDMAFAMWRQQIRLMAALSMLGEGRPITNIAYDVGYESPSSFTAMFHRVLGVPPSHYGRGRG</sequence>
<reference evidence="5" key="1">
    <citation type="submission" date="2023-04" db="EMBL/GenBank/DDBJ databases">
        <title>Sphingomonas sp. MAHUQ-71 isolated from rice field.</title>
        <authorList>
            <person name="Huq M.A."/>
        </authorList>
    </citation>
    <scope>NUCLEOTIDE SEQUENCE</scope>
    <source>
        <strain evidence="5">MAHUQ-71</strain>
    </source>
</reference>
<accession>A0ABT6N5H0</accession>
<dbReference type="SUPFAM" id="SSF46689">
    <property type="entry name" value="Homeodomain-like"/>
    <property type="match status" value="1"/>
</dbReference>
<dbReference type="Gene3D" id="1.10.10.60">
    <property type="entry name" value="Homeodomain-like"/>
    <property type="match status" value="1"/>
</dbReference>
<dbReference type="PANTHER" id="PTHR11019:SF159">
    <property type="entry name" value="TRANSCRIPTIONAL REGULATOR-RELATED"/>
    <property type="match status" value="1"/>
</dbReference>
<protein>
    <submittedName>
        <fullName evidence="5">Helix-turn-helix transcriptional regulator</fullName>
    </submittedName>
</protein>
<gene>
    <name evidence="5" type="ORF">QGN17_16635</name>
</gene>
<dbReference type="InterPro" id="IPR009057">
    <property type="entry name" value="Homeodomain-like_sf"/>
</dbReference>
<dbReference type="InterPro" id="IPR011051">
    <property type="entry name" value="RmlC_Cupin_sf"/>
</dbReference>
<dbReference type="InterPro" id="IPR018060">
    <property type="entry name" value="HTH_AraC"/>
</dbReference>
<dbReference type="SUPFAM" id="SSF51182">
    <property type="entry name" value="RmlC-like cupins"/>
    <property type="match status" value="1"/>
</dbReference>
<dbReference type="RefSeq" id="WP_281045708.1">
    <property type="nucleotide sequence ID" value="NZ_JARYGZ010000002.1"/>
</dbReference>
<keyword evidence="6" id="KW-1185">Reference proteome</keyword>
<keyword evidence="3" id="KW-0804">Transcription</keyword>
<dbReference type="PRINTS" id="PR00032">
    <property type="entry name" value="HTHARAC"/>
</dbReference>
<proteinExistence type="predicted"/>
<evidence type="ECO:0000259" key="4">
    <source>
        <dbReference type="PROSITE" id="PS01124"/>
    </source>
</evidence>
<evidence type="ECO:0000256" key="3">
    <source>
        <dbReference type="ARBA" id="ARBA00023163"/>
    </source>
</evidence>
<organism evidence="5 6">
    <name type="scientific">Sphingomonas oryzagri</name>
    <dbReference type="NCBI Taxonomy" id="3042314"/>
    <lineage>
        <taxon>Bacteria</taxon>
        <taxon>Pseudomonadati</taxon>
        <taxon>Pseudomonadota</taxon>
        <taxon>Alphaproteobacteria</taxon>
        <taxon>Sphingomonadales</taxon>
        <taxon>Sphingomonadaceae</taxon>
        <taxon>Sphingomonas</taxon>
    </lineage>
</organism>
<dbReference type="InterPro" id="IPR020449">
    <property type="entry name" value="Tscrpt_reg_AraC-type_HTH"/>
</dbReference>
<evidence type="ECO:0000256" key="2">
    <source>
        <dbReference type="ARBA" id="ARBA00023125"/>
    </source>
</evidence>
<evidence type="ECO:0000313" key="6">
    <source>
        <dbReference type="Proteomes" id="UP001160625"/>
    </source>
</evidence>
<dbReference type="PANTHER" id="PTHR11019">
    <property type="entry name" value="HTH-TYPE TRANSCRIPTIONAL REGULATOR NIMR"/>
    <property type="match status" value="1"/>
</dbReference>
<feature type="domain" description="HTH araC/xylS-type" evidence="4">
    <location>
        <begin position="155"/>
        <end position="252"/>
    </location>
</feature>
<dbReference type="EMBL" id="JARYGZ010000002">
    <property type="protein sequence ID" value="MDH7640363.1"/>
    <property type="molecule type" value="Genomic_DNA"/>
</dbReference>
<keyword evidence="2" id="KW-0238">DNA-binding</keyword>
<comment type="caution">
    <text evidence="5">The sequence shown here is derived from an EMBL/GenBank/DDBJ whole genome shotgun (WGS) entry which is preliminary data.</text>
</comment>
<dbReference type="PROSITE" id="PS01124">
    <property type="entry name" value="HTH_ARAC_FAMILY_2"/>
    <property type="match status" value="1"/>
</dbReference>
<dbReference type="Pfam" id="PF12833">
    <property type="entry name" value="HTH_18"/>
    <property type="match status" value="1"/>
</dbReference>
<keyword evidence="1" id="KW-0805">Transcription regulation</keyword>